<dbReference type="OrthoDB" id="4502478at2759"/>
<evidence type="ECO:0000313" key="3">
    <source>
        <dbReference type="Proteomes" id="UP000664132"/>
    </source>
</evidence>
<proteinExistence type="predicted"/>
<accession>A0A8H7W5P9</accession>
<gene>
    <name evidence="2" type="ORF">IFR04_013584</name>
</gene>
<dbReference type="EMBL" id="JAFJYH010000323">
    <property type="protein sequence ID" value="KAG4413293.1"/>
    <property type="molecule type" value="Genomic_DNA"/>
</dbReference>
<feature type="compositionally biased region" description="Pro residues" evidence="1">
    <location>
        <begin position="76"/>
        <end position="85"/>
    </location>
</feature>
<comment type="caution">
    <text evidence="2">The sequence shown here is derived from an EMBL/GenBank/DDBJ whole genome shotgun (WGS) entry which is preliminary data.</text>
</comment>
<sequence>MYTRLSTLHCATVALTQYLRTWQAVLLATHNPKQSVNRHPAGNNSGQNAAQEQGRDSCSCGADITSAFHSELSPSSPDPRIPNPNQPSDTLTQDRTHSLMYNLNLLTWEVCDGLYSETYYVLTRTEMASIRSEVDMRCNIVVDVNSRNWIYRTEWANAMRRGEADRLIIALSYYGFRILLIAPCRHYCAPWNTELELSKACIHMTSSFDYACRIIDLASEISSLSDLMSLPCWWSVVPHILFAAKLVIDGDTVLFAGYHLPPDRLYRLMGLARKWFAILNPALAEAGIFEEEFCEGVSRPARSSKSATEVLPDVLSSASLEMAGTQSWESPSLPLADAPVSAVSCAIPSQRRKPPLSLSASIRKFQEHLEISQDTYKSLMKESGIVWEVLVKDNSLLKSNHGKPPYQWSDFTEKAKDEAAEMLSLQASHLTRPIFGVTLASGDSLNWIAKWLLYHTFRHRVARTRQPS</sequence>
<feature type="compositionally biased region" description="Polar residues" evidence="1">
    <location>
        <begin position="34"/>
        <end position="51"/>
    </location>
</feature>
<protein>
    <submittedName>
        <fullName evidence="2">Uncharacterized protein</fullName>
    </submittedName>
</protein>
<dbReference type="Proteomes" id="UP000664132">
    <property type="component" value="Unassembled WGS sequence"/>
</dbReference>
<organism evidence="2 3">
    <name type="scientific">Cadophora malorum</name>
    <dbReference type="NCBI Taxonomy" id="108018"/>
    <lineage>
        <taxon>Eukaryota</taxon>
        <taxon>Fungi</taxon>
        <taxon>Dikarya</taxon>
        <taxon>Ascomycota</taxon>
        <taxon>Pezizomycotina</taxon>
        <taxon>Leotiomycetes</taxon>
        <taxon>Helotiales</taxon>
        <taxon>Ploettnerulaceae</taxon>
        <taxon>Cadophora</taxon>
    </lineage>
</organism>
<feature type="region of interest" description="Disordered" evidence="1">
    <location>
        <begin position="34"/>
        <end position="92"/>
    </location>
</feature>
<dbReference type="AlphaFoldDB" id="A0A8H7W5P9"/>
<evidence type="ECO:0000313" key="2">
    <source>
        <dbReference type="EMBL" id="KAG4413293.1"/>
    </source>
</evidence>
<name>A0A8H7W5P9_9HELO</name>
<evidence type="ECO:0000256" key="1">
    <source>
        <dbReference type="SAM" id="MobiDB-lite"/>
    </source>
</evidence>
<keyword evidence="3" id="KW-1185">Reference proteome</keyword>
<reference evidence="2" key="1">
    <citation type="submission" date="2021-02" db="EMBL/GenBank/DDBJ databases">
        <title>Genome sequence Cadophora malorum strain M34.</title>
        <authorList>
            <person name="Stefanovic E."/>
            <person name="Vu D."/>
            <person name="Scully C."/>
            <person name="Dijksterhuis J."/>
            <person name="Roader J."/>
            <person name="Houbraken J."/>
        </authorList>
    </citation>
    <scope>NUCLEOTIDE SEQUENCE</scope>
    <source>
        <strain evidence="2">M34</strain>
    </source>
</reference>